<dbReference type="RefSeq" id="WP_016197420.1">
    <property type="nucleotide sequence ID" value="NZ_AQPN01000145.1"/>
</dbReference>
<evidence type="ECO:0000313" key="3">
    <source>
        <dbReference type="Proteomes" id="UP000014174"/>
    </source>
</evidence>
<dbReference type="AlphaFoldDB" id="R9GMF2"/>
<proteinExistence type="predicted"/>
<evidence type="ECO:0008006" key="4">
    <source>
        <dbReference type="Google" id="ProtNLM"/>
    </source>
</evidence>
<name>R9GMF2_9SPHI</name>
<gene>
    <name evidence="2" type="ORF">ADIARSV_4202</name>
</gene>
<comment type="caution">
    <text evidence="2">The sequence shown here is derived from an EMBL/GenBank/DDBJ whole genome shotgun (WGS) entry which is preliminary data.</text>
</comment>
<organism evidence="2 3">
    <name type="scientific">Arcticibacter svalbardensis MN12-7</name>
    <dbReference type="NCBI Taxonomy" id="1150600"/>
    <lineage>
        <taxon>Bacteria</taxon>
        <taxon>Pseudomonadati</taxon>
        <taxon>Bacteroidota</taxon>
        <taxon>Sphingobacteriia</taxon>
        <taxon>Sphingobacteriales</taxon>
        <taxon>Sphingobacteriaceae</taxon>
        <taxon>Arcticibacter</taxon>
    </lineage>
</organism>
<feature type="signal peptide" evidence="1">
    <location>
        <begin position="1"/>
        <end position="25"/>
    </location>
</feature>
<protein>
    <recommendedName>
        <fullName evidence="4">PBCV-specific basic adaptor domain-containing protein</fullName>
    </recommendedName>
</protein>
<keyword evidence="3" id="KW-1185">Reference proteome</keyword>
<evidence type="ECO:0000256" key="1">
    <source>
        <dbReference type="SAM" id="SignalP"/>
    </source>
</evidence>
<dbReference type="EMBL" id="AQPN01000145">
    <property type="protein sequence ID" value="EOR92690.1"/>
    <property type="molecule type" value="Genomic_DNA"/>
</dbReference>
<keyword evidence="1" id="KW-0732">Signal</keyword>
<dbReference type="Proteomes" id="UP000014174">
    <property type="component" value="Unassembled WGS sequence"/>
</dbReference>
<feature type="chain" id="PRO_5004481899" description="PBCV-specific basic adaptor domain-containing protein" evidence="1">
    <location>
        <begin position="26"/>
        <end position="105"/>
    </location>
</feature>
<dbReference type="OrthoDB" id="674866at2"/>
<reference evidence="2 3" key="1">
    <citation type="journal article" date="2013" name="Genome Announc.">
        <title>Draft Genome Sequence of Arcticibacter svalbardensis Strain MN12-7T, a Member of the Family Sphingobacteriaceae Isolated from an Arctic Soil Sample.</title>
        <authorList>
            <person name="Shivaji S."/>
            <person name="Ara S."/>
            <person name="Prasad S."/>
            <person name="Manasa B.P."/>
            <person name="Begum Z."/>
            <person name="Singh A."/>
            <person name="Kumar Pinnaka A."/>
        </authorList>
    </citation>
    <scope>NUCLEOTIDE SEQUENCE [LARGE SCALE GENOMIC DNA]</scope>
    <source>
        <strain evidence="2 3">MN12-7</strain>
    </source>
</reference>
<evidence type="ECO:0000313" key="2">
    <source>
        <dbReference type="EMBL" id="EOR92690.1"/>
    </source>
</evidence>
<sequence length="105" mass="11252">MKNVVKVVAIALCTAVIGFATPSIAQNHDTLKVNPDHAIKKAANKVGNKTAELAVKGASKVADKTYASKVGPSGQTIYIDKNSKYYYVNKKGAKVYVSKARLKNK</sequence>
<accession>R9GMF2</accession>
<dbReference type="eggNOG" id="ENOG5033CMB">
    <property type="taxonomic scope" value="Bacteria"/>
</dbReference>